<protein>
    <recommendedName>
        <fullName evidence="4">Transposase</fullName>
    </recommendedName>
</protein>
<dbReference type="InterPro" id="IPR053164">
    <property type="entry name" value="IS1016-like_transposase"/>
</dbReference>
<dbReference type="PANTHER" id="PTHR47163">
    <property type="entry name" value="DDE_TNP_IS1595 DOMAIN-CONTAINING PROTEIN"/>
    <property type="match status" value="1"/>
</dbReference>
<dbReference type="AlphaFoldDB" id="A0AAV7JQ26"/>
<dbReference type="EMBL" id="JAKMXF010000310">
    <property type="protein sequence ID" value="KAI6650806.1"/>
    <property type="molecule type" value="Genomic_DNA"/>
</dbReference>
<dbReference type="PANTHER" id="PTHR47163:SF2">
    <property type="entry name" value="SI:DKEY-17M8.2"/>
    <property type="match status" value="1"/>
</dbReference>
<accession>A0AAV7JQ26</accession>
<feature type="compositionally biased region" description="Basic and acidic residues" evidence="1">
    <location>
        <begin position="68"/>
        <end position="95"/>
    </location>
</feature>
<gene>
    <name evidence="2" type="ORF">LOD99_7857</name>
</gene>
<comment type="caution">
    <text evidence="2">The sequence shown here is derived from an EMBL/GenBank/DDBJ whole genome shotgun (WGS) entry which is preliminary data.</text>
</comment>
<keyword evidence="3" id="KW-1185">Reference proteome</keyword>
<evidence type="ECO:0000313" key="2">
    <source>
        <dbReference type="EMBL" id="KAI6650806.1"/>
    </source>
</evidence>
<reference evidence="2 3" key="1">
    <citation type="journal article" date="2023" name="BMC Biol.">
        <title>The compact genome of the sponge Oopsacas minuta (Hexactinellida) is lacking key metazoan core genes.</title>
        <authorList>
            <person name="Santini S."/>
            <person name="Schenkelaars Q."/>
            <person name="Jourda C."/>
            <person name="Duchesne M."/>
            <person name="Belahbib H."/>
            <person name="Rocher C."/>
            <person name="Selva M."/>
            <person name="Riesgo A."/>
            <person name="Vervoort M."/>
            <person name="Leys S.P."/>
            <person name="Kodjabachian L."/>
            <person name="Le Bivic A."/>
            <person name="Borchiellini C."/>
            <person name="Claverie J.M."/>
            <person name="Renard E."/>
        </authorList>
    </citation>
    <scope>NUCLEOTIDE SEQUENCE [LARGE SCALE GENOMIC DNA]</scope>
    <source>
        <strain evidence="2">SPO-2</strain>
    </source>
</reference>
<proteinExistence type="predicted"/>
<feature type="region of interest" description="Disordered" evidence="1">
    <location>
        <begin position="62"/>
        <end position="95"/>
    </location>
</feature>
<evidence type="ECO:0000256" key="1">
    <source>
        <dbReference type="SAM" id="MobiDB-lite"/>
    </source>
</evidence>
<sequence length="95" mass="10799">MNPQPIGGSGKIVEIDESKFGKRKYNRGRLLTGQWVFGMVERDTDDIIMVTVPDRSTATLLPIIQRPSDSRTHPDDRRELGRCKKEADKKTDNKS</sequence>
<evidence type="ECO:0000313" key="3">
    <source>
        <dbReference type="Proteomes" id="UP001165289"/>
    </source>
</evidence>
<name>A0AAV7JQ26_9METZ</name>
<evidence type="ECO:0008006" key="4">
    <source>
        <dbReference type="Google" id="ProtNLM"/>
    </source>
</evidence>
<dbReference type="Proteomes" id="UP001165289">
    <property type="component" value="Unassembled WGS sequence"/>
</dbReference>
<organism evidence="2 3">
    <name type="scientific">Oopsacas minuta</name>
    <dbReference type="NCBI Taxonomy" id="111878"/>
    <lineage>
        <taxon>Eukaryota</taxon>
        <taxon>Metazoa</taxon>
        <taxon>Porifera</taxon>
        <taxon>Hexactinellida</taxon>
        <taxon>Hexasterophora</taxon>
        <taxon>Lyssacinosida</taxon>
        <taxon>Leucopsacidae</taxon>
        <taxon>Oopsacas</taxon>
    </lineage>
</organism>